<dbReference type="FunFam" id="2.60.40.1110:FF:000002">
    <property type="entry name" value="tensin-1 isoform X2"/>
    <property type="match status" value="1"/>
</dbReference>
<dbReference type="InterPro" id="IPR006020">
    <property type="entry name" value="PTB/PI_dom"/>
</dbReference>
<dbReference type="Proteomes" id="UP000261540">
    <property type="component" value="Unplaced"/>
</dbReference>
<proteinExistence type="inferred from homology"/>
<dbReference type="InterPro" id="IPR011993">
    <property type="entry name" value="PH-like_dom_sf"/>
</dbReference>
<dbReference type="GO" id="GO:0046872">
    <property type="term" value="F:metal ion binding"/>
    <property type="evidence" value="ECO:0007669"/>
    <property type="project" value="UniProtKB-KW"/>
</dbReference>
<feature type="region of interest" description="Disordered" evidence="11">
    <location>
        <begin position="861"/>
        <end position="891"/>
    </location>
</feature>
<evidence type="ECO:0000256" key="6">
    <source>
        <dbReference type="ARBA" id="ARBA00022833"/>
    </source>
</evidence>
<evidence type="ECO:0000256" key="8">
    <source>
        <dbReference type="ARBA" id="ARBA00022949"/>
    </source>
</evidence>
<dbReference type="PROSITE" id="PS50001">
    <property type="entry name" value="SH2"/>
    <property type="match status" value="1"/>
</dbReference>
<dbReference type="InterPro" id="IPR033929">
    <property type="entry name" value="Tensin_PTB"/>
</dbReference>
<dbReference type="InterPro" id="IPR046349">
    <property type="entry name" value="C1-like_sf"/>
</dbReference>
<dbReference type="FunFam" id="2.30.29.30:FF:000039">
    <property type="entry name" value="Tensin 1"/>
    <property type="match status" value="1"/>
</dbReference>
<dbReference type="PROSITE" id="PS00479">
    <property type="entry name" value="ZF_DAG_PE_1"/>
    <property type="match status" value="1"/>
</dbReference>
<feature type="compositionally biased region" description="Polar residues" evidence="11">
    <location>
        <begin position="536"/>
        <end position="548"/>
    </location>
</feature>
<reference evidence="16" key="2">
    <citation type="submission" date="2025-09" db="UniProtKB">
        <authorList>
            <consortium name="Ensembl"/>
        </authorList>
    </citation>
    <scope>IDENTIFICATION</scope>
</reference>
<dbReference type="InterPro" id="IPR035892">
    <property type="entry name" value="C2_domain_sf"/>
</dbReference>
<evidence type="ECO:0000313" key="17">
    <source>
        <dbReference type="Proteomes" id="UP000261540"/>
    </source>
</evidence>
<dbReference type="FunFam" id="3.30.505.10:FF:000002">
    <property type="entry name" value="Tensin 1"/>
    <property type="match status" value="1"/>
</dbReference>
<dbReference type="Gene3D" id="2.30.29.30">
    <property type="entry name" value="Pleckstrin-homology domain (PH domain)/Phosphotyrosine-binding domain (PTB)"/>
    <property type="match status" value="1"/>
</dbReference>
<feature type="compositionally biased region" description="Polar residues" evidence="11">
    <location>
        <begin position="556"/>
        <end position="570"/>
    </location>
</feature>
<dbReference type="SUPFAM" id="SSF52799">
    <property type="entry name" value="(Phosphotyrosine protein) phosphatases II"/>
    <property type="match status" value="1"/>
</dbReference>
<dbReference type="CDD" id="cd01213">
    <property type="entry name" value="PTB_tensin"/>
    <property type="match status" value="1"/>
</dbReference>
<dbReference type="SUPFAM" id="SSF49562">
    <property type="entry name" value="C2 domain (Calcium/lipid-binding domain, CaLB)"/>
    <property type="match status" value="1"/>
</dbReference>
<evidence type="ECO:0000256" key="4">
    <source>
        <dbReference type="ARBA" id="ARBA00022723"/>
    </source>
</evidence>
<evidence type="ECO:0000256" key="5">
    <source>
        <dbReference type="ARBA" id="ARBA00022801"/>
    </source>
</evidence>
<evidence type="ECO:0000259" key="15">
    <source>
        <dbReference type="PROSITE" id="PS51182"/>
    </source>
</evidence>
<evidence type="ECO:0000259" key="14">
    <source>
        <dbReference type="PROSITE" id="PS51181"/>
    </source>
</evidence>
<feature type="region of interest" description="Disordered" evidence="11">
    <location>
        <begin position="726"/>
        <end position="750"/>
    </location>
</feature>
<dbReference type="GO" id="GO:0004721">
    <property type="term" value="F:phosphoprotein phosphatase activity"/>
    <property type="evidence" value="ECO:0007669"/>
    <property type="project" value="UniProtKB-KW"/>
</dbReference>
<dbReference type="PANTHER" id="PTHR45734">
    <property type="entry name" value="TENSIN"/>
    <property type="match status" value="1"/>
</dbReference>
<evidence type="ECO:0000256" key="3">
    <source>
        <dbReference type="ARBA" id="ARBA00022553"/>
    </source>
</evidence>
<dbReference type="Gene3D" id="3.30.60.20">
    <property type="match status" value="1"/>
</dbReference>
<accession>A0A3B3Q671</accession>
<feature type="compositionally biased region" description="Polar residues" evidence="11">
    <location>
        <begin position="1039"/>
        <end position="1058"/>
    </location>
</feature>
<reference evidence="16" key="1">
    <citation type="submission" date="2025-08" db="UniProtKB">
        <authorList>
            <consortium name="Ensembl"/>
        </authorList>
    </citation>
    <scope>IDENTIFICATION</scope>
</reference>
<feature type="compositionally biased region" description="Polar residues" evidence="11">
    <location>
        <begin position="1220"/>
        <end position="1232"/>
    </location>
</feature>
<organism evidence="16 17">
    <name type="scientific">Paramormyrops kingsleyae</name>
    <dbReference type="NCBI Taxonomy" id="1676925"/>
    <lineage>
        <taxon>Eukaryota</taxon>
        <taxon>Metazoa</taxon>
        <taxon>Chordata</taxon>
        <taxon>Craniata</taxon>
        <taxon>Vertebrata</taxon>
        <taxon>Euteleostomi</taxon>
        <taxon>Actinopterygii</taxon>
        <taxon>Neopterygii</taxon>
        <taxon>Teleostei</taxon>
        <taxon>Osteoglossocephala</taxon>
        <taxon>Osteoglossomorpha</taxon>
        <taxon>Osteoglossiformes</taxon>
        <taxon>Mormyridae</taxon>
        <taxon>Paramormyrops</taxon>
    </lineage>
</organism>
<evidence type="ECO:0000313" key="16">
    <source>
        <dbReference type="Ensembl" id="ENSPKIP00000001135.1"/>
    </source>
</evidence>
<dbReference type="STRING" id="1676925.ENSPKIP00000001135"/>
<evidence type="ECO:0000259" key="12">
    <source>
        <dbReference type="PROSITE" id="PS50001"/>
    </source>
</evidence>
<dbReference type="SMART" id="SM00404">
    <property type="entry name" value="PTPc_motif"/>
    <property type="match status" value="1"/>
</dbReference>
<feature type="compositionally biased region" description="Polar residues" evidence="11">
    <location>
        <begin position="936"/>
        <end position="946"/>
    </location>
</feature>
<dbReference type="GO" id="GO:0005925">
    <property type="term" value="C:focal adhesion"/>
    <property type="evidence" value="ECO:0007669"/>
    <property type="project" value="UniProtKB-SubCell"/>
</dbReference>
<feature type="domain" description="Phosphatase tensin-type" evidence="14">
    <location>
        <begin position="135"/>
        <end position="307"/>
    </location>
</feature>
<dbReference type="Pfam" id="PF00130">
    <property type="entry name" value="C1_1"/>
    <property type="match status" value="1"/>
</dbReference>
<dbReference type="SUPFAM" id="SSF55550">
    <property type="entry name" value="SH2 domain"/>
    <property type="match status" value="1"/>
</dbReference>
<dbReference type="PROSITE" id="PS50081">
    <property type="entry name" value="ZF_DAG_PE_2"/>
    <property type="match status" value="1"/>
</dbReference>
<dbReference type="CDD" id="cd09927">
    <property type="entry name" value="SH2_Tensin_like"/>
    <property type="match status" value="1"/>
</dbReference>
<sequence length="1781" mass="193199">MGCTVSFICCEDDLLQMPYDRHEEKKKEEMRLLPKPEEFEAIHSHTFRVKTFKKGKHCGGCKQVISKEGLVCRVCRLTCHKKCEVKVSASCVPTANYELPPSNDLPLKHVETPGSTKSSKIMESRRRPSRSLSLIQAMEENYEVDLVYITERIISVSFPSSAEEQSYSANLKEVATMLRSKHGEHYLLFNLSERRYDINKLNPKVLDFGWPDHHAPALDKICSICKAMDTWLNADPHNVVVLHNKGNRGRTGVVVAAYMHYSNISASADQALDRFAMKRFYEDKVLPVGQPSQKRYVQYFSGLLSGHIKINNKPLFLHHVIMHGIPNFESQGGCRPFLKIYQAMQPVYTSGIYNVQGDSHTSICITIEPGLLLKGDILLKCYHKRFRSPTRDVIFRVQFHTCAVHDLGIIFGKDELDETFRDERFPEYGKVEFVFSFGPEKIQGMDHLENGPSVSVDYNTQDPLIRWDSYENFIQRPEDNTEDVVHTQGPLDGSLYAKVRKKESLEGGVTANGLPPVDHTLPAPDHTLPTVDHALSVSSDSGNSTASIKTDRTDEPVQQATPVSQPSAQPLSPEEKKGLDQLLSGLEPPAHRQGYLSATASPGAGGGVRHLVPAQVHVNGQNNVERETDILDDDLPNSQEANSVDSLGTFSSFEGRATPAELYYQPDMVINGQDGSILDRSLSNKLPQVSIHPMRSSSSMQERIADVGPAHVGYGNQNGNIYRSQSFGASPGADPTPKAMPRAPARSTSSREAVQRGLNVWHQYGVPEEPVTDGARFSPGMQTHSLPEFPNVASQKEIEQSIEALNMLMLDLDPALTQMPKSYSAPLAPGESAPITVQPTLGLSIPRPSYQADSVLHGYPSGPSSAFGQVLQKPSTMQPRMSPVQASPTQPPTIYNPPRPTAMYQPGQAFPTESSGTLGYRQPKPTAPVHLASPVSPASTVEPSSNSFGQLQLRPLNTYPASTVSYSPELQDPSIFLGSQRNHNTTQSPITDPTPVKDAKAEEEKYNLEGLVAHRIAGVRTHGPAADEAPGPIRRRTTSEGQYQNGQSGAPVESSTMRSPVRCVSPEFANTIALNPGGRPKEGQMHSYREAFEEAESPVSPNSSIGGEAPPQTPAFPVSPQTPYFNLCRSPPGLAKTPLSALGLKPHNPADILLHQSGSDSEPSPVGDGEEEPRSYVESVARTAVPGGGVGEQMGSPIPPGYSEDSISRQMAPQHPYNAPLSSSSPIHSTEGSFPLADGNFRMGSLTHSAGDLRSQAPESTYRTPTSSHMGSGSVSSPYMGPDYNSYQPEGAQVSIMGVHTVPGSPNTLHRTVATNTPPSPALQRRMANQGSPALGRRAAMPNGGEPGGSPVLGRHASVTQAAPGSPSFDRHPTHSGYTTPDGRHGTLSRQSSSSGPHPPSTPSFPVSSGGYQEGAGLKQGSPLPQPQLPEKQHVAAGERPNGILSYGTLNGKTSSPVSSAGSTPNTSFSHTLPDFSKYSMHDGSPEMKLNVKFVQDTSKFWYKPDISREQAINLLKDREPGAFIIRDSHSFRGAYGLALKVASPPPSVQQCKKAGDNTNELVRHFLIETSPKGVKLKGCPNEPYFGCLSALVYQHFITPLALPCTLLIPTTDLNEDTPDLATPTNAANDLLKQGAGLKVPAESHACNVLYINSVDMESLTGPQAVAKAISETLASNPLPTATIVHFKVSAQGITLTDNQRKLFFRRHYPINTVTFCDVDPQDRKWNKAEGGSAKFFGFVARKQGSTTDNVSHLFAEMDPDQPATAIVNFVSKVMLGSQKR</sequence>
<keyword evidence="5" id="KW-0378">Hydrolase</keyword>
<dbReference type="Pfam" id="PF00017">
    <property type="entry name" value="SH2"/>
    <property type="match status" value="1"/>
</dbReference>
<keyword evidence="6" id="KW-0862">Zinc</keyword>
<dbReference type="PROSITE" id="PS51182">
    <property type="entry name" value="C2_TENSIN"/>
    <property type="match status" value="1"/>
</dbReference>
<evidence type="ECO:0000256" key="1">
    <source>
        <dbReference type="ARBA" id="ARBA00004246"/>
    </source>
</evidence>
<feature type="compositionally biased region" description="Polar residues" evidence="11">
    <location>
        <begin position="1257"/>
        <end position="1266"/>
    </location>
</feature>
<evidence type="ECO:0000259" key="13">
    <source>
        <dbReference type="PROSITE" id="PS50081"/>
    </source>
</evidence>
<dbReference type="InterPro" id="IPR051484">
    <property type="entry name" value="Tensin_PTEN_phosphatase"/>
</dbReference>
<dbReference type="SMART" id="SM00109">
    <property type="entry name" value="C1"/>
    <property type="match status" value="1"/>
</dbReference>
<dbReference type="InterPro" id="IPR029021">
    <property type="entry name" value="Prot-tyrosine_phosphatase-like"/>
</dbReference>
<dbReference type="Ensembl" id="ENSPKIT00000025047.1">
    <property type="protein sequence ID" value="ENSPKIP00000001135.1"/>
    <property type="gene ID" value="ENSPKIG00000019538.1"/>
</dbReference>
<evidence type="ECO:0000256" key="10">
    <source>
        <dbReference type="PROSITE-ProRule" id="PRU00191"/>
    </source>
</evidence>
<dbReference type="GO" id="GO:0010761">
    <property type="term" value="P:fibroblast migration"/>
    <property type="evidence" value="ECO:0007669"/>
    <property type="project" value="TreeGrafter"/>
</dbReference>
<dbReference type="InterPro" id="IPR000980">
    <property type="entry name" value="SH2"/>
</dbReference>
<feature type="domain" description="SH2" evidence="12">
    <location>
        <begin position="1502"/>
        <end position="1611"/>
    </location>
</feature>
<dbReference type="InterPro" id="IPR036860">
    <property type="entry name" value="SH2_dom_sf"/>
</dbReference>
<dbReference type="SMART" id="SM00462">
    <property type="entry name" value="PTB"/>
    <property type="match status" value="1"/>
</dbReference>
<evidence type="ECO:0000256" key="9">
    <source>
        <dbReference type="ARBA" id="ARBA00022999"/>
    </source>
</evidence>
<dbReference type="InterPro" id="IPR035012">
    <property type="entry name" value="Tensin-like_SH2"/>
</dbReference>
<dbReference type="InterPro" id="IPR003595">
    <property type="entry name" value="Tyr_Pase_cat"/>
</dbReference>
<feature type="compositionally biased region" description="Polar residues" evidence="11">
    <location>
        <begin position="1304"/>
        <end position="1317"/>
    </location>
</feature>
<feature type="domain" description="C2 tensin-type" evidence="15">
    <location>
        <begin position="312"/>
        <end position="438"/>
    </location>
</feature>
<protein>
    <submittedName>
        <fullName evidence="16">Tensin 1</fullName>
    </submittedName>
</protein>
<feature type="region of interest" description="Disordered" evidence="11">
    <location>
        <begin position="1022"/>
        <end position="1059"/>
    </location>
</feature>
<dbReference type="Pfam" id="PF10409">
    <property type="entry name" value="PTEN_C2"/>
    <property type="match status" value="1"/>
</dbReference>
<dbReference type="SUPFAM" id="SSF57889">
    <property type="entry name" value="Cysteine-rich domain"/>
    <property type="match status" value="1"/>
</dbReference>
<dbReference type="SMART" id="SM01326">
    <property type="entry name" value="PTEN_C2"/>
    <property type="match status" value="1"/>
</dbReference>
<feature type="compositionally biased region" description="Polar residues" evidence="11">
    <location>
        <begin position="862"/>
        <end position="888"/>
    </location>
</feature>
<dbReference type="GeneTree" id="ENSGT00940000155400"/>
<evidence type="ECO:0000256" key="7">
    <source>
        <dbReference type="ARBA" id="ARBA00022912"/>
    </source>
</evidence>
<dbReference type="SMART" id="SM00252">
    <property type="entry name" value="SH2"/>
    <property type="match status" value="1"/>
</dbReference>
<keyword evidence="9 10" id="KW-0727">SH2 domain</keyword>
<dbReference type="Gene3D" id="3.90.190.10">
    <property type="entry name" value="Protein tyrosine phosphatase superfamily"/>
    <property type="match status" value="1"/>
</dbReference>
<keyword evidence="7" id="KW-0904">Protein phosphatase</keyword>
<dbReference type="FunFam" id="3.90.190.10:FF:000010">
    <property type="entry name" value="tensin-1 isoform X2"/>
    <property type="match status" value="1"/>
</dbReference>
<gene>
    <name evidence="16" type="primary">TNS1</name>
</gene>
<feature type="region of interest" description="Disordered" evidence="11">
    <location>
        <begin position="1139"/>
        <end position="1274"/>
    </location>
</feature>
<feature type="domain" description="Phorbol-ester/DAG-type" evidence="13">
    <location>
        <begin position="44"/>
        <end position="91"/>
    </location>
</feature>
<keyword evidence="17" id="KW-1185">Reference proteome</keyword>
<dbReference type="InterPro" id="IPR002219">
    <property type="entry name" value="PKC_DAG/PE"/>
</dbReference>
<feature type="region of interest" description="Disordered" evidence="11">
    <location>
        <begin position="103"/>
        <end position="125"/>
    </location>
</feature>
<dbReference type="PROSITE" id="PS51181">
    <property type="entry name" value="PPASE_TENSIN"/>
    <property type="match status" value="1"/>
</dbReference>
<feature type="region of interest" description="Disordered" evidence="11">
    <location>
        <begin position="1303"/>
        <end position="1472"/>
    </location>
</feature>
<dbReference type="Pfam" id="PF08416">
    <property type="entry name" value="PTB"/>
    <property type="match status" value="1"/>
</dbReference>
<feature type="region of interest" description="Disordered" evidence="11">
    <location>
        <begin position="1097"/>
        <end position="1120"/>
    </location>
</feature>
<dbReference type="Gene3D" id="3.30.505.10">
    <property type="entry name" value="SH2 domain"/>
    <property type="match status" value="1"/>
</dbReference>
<dbReference type="InterPro" id="IPR014020">
    <property type="entry name" value="Tensin_C2-dom"/>
</dbReference>
<dbReference type="SUPFAM" id="SSF50729">
    <property type="entry name" value="PH domain-like"/>
    <property type="match status" value="1"/>
</dbReference>
<comment type="subcellular location">
    <subcellularLocation>
        <location evidence="1">Cell junction</location>
        <location evidence="1">Focal adhesion</location>
    </subcellularLocation>
</comment>
<keyword evidence="8" id="KW-0965">Cell junction</keyword>
<evidence type="ECO:0000256" key="2">
    <source>
        <dbReference type="ARBA" id="ARBA00007881"/>
    </source>
</evidence>
<dbReference type="Gene3D" id="2.60.40.1110">
    <property type="match status" value="1"/>
</dbReference>
<name>A0A3B3Q671_9TELE</name>
<keyword evidence="4" id="KW-0479">Metal-binding</keyword>
<dbReference type="CDD" id="cd20888">
    <property type="entry name" value="C1_TNS1_v"/>
    <property type="match status" value="1"/>
</dbReference>
<dbReference type="InterPro" id="IPR013625">
    <property type="entry name" value="PTB"/>
</dbReference>
<dbReference type="PANTHER" id="PTHR45734:SF3">
    <property type="entry name" value="TENSIN-1"/>
    <property type="match status" value="1"/>
</dbReference>
<comment type="similarity">
    <text evidence="2">Belongs to the PTEN phosphatase protein family.</text>
</comment>
<feature type="region of interest" description="Disordered" evidence="11">
    <location>
        <begin position="507"/>
        <end position="575"/>
    </location>
</feature>
<dbReference type="InterPro" id="IPR029023">
    <property type="entry name" value="Tensin_phosphatase"/>
</dbReference>
<feature type="region of interest" description="Disordered" evidence="11">
    <location>
        <begin position="924"/>
        <end position="946"/>
    </location>
</feature>
<feature type="compositionally biased region" description="Polar residues" evidence="11">
    <location>
        <begin position="1448"/>
        <end position="1471"/>
    </location>
</feature>
<evidence type="ECO:0000256" key="11">
    <source>
        <dbReference type="SAM" id="MobiDB-lite"/>
    </source>
</evidence>
<keyword evidence="3" id="KW-0597">Phosphoprotein</keyword>